<keyword evidence="14 15" id="KW-0472">Membrane</keyword>
<feature type="transmembrane region" description="Helical" evidence="15">
    <location>
        <begin position="404"/>
        <end position="428"/>
    </location>
</feature>
<dbReference type="Pfam" id="PF00122">
    <property type="entry name" value="E1-E2_ATPase"/>
    <property type="match status" value="1"/>
</dbReference>
<comment type="caution">
    <text evidence="17">The sequence shown here is derived from an EMBL/GenBank/DDBJ whole genome shotgun (WGS) entry which is preliminary data.</text>
</comment>
<dbReference type="InterPro" id="IPR059000">
    <property type="entry name" value="ATPase_P-type_domA"/>
</dbReference>
<dbReference type="SUPFAM" id="SSF55008">
    <property type="entry name" value="HMA, heavy metal-associated domain"/>
    <property type="match status" value="1"/>
</dbReference>
<evidence type="ECO:0000313" key="18">
    <source>
        <dbReference type="Proteomes" id="UP000533469"/>
    </source>
</evidence>
<dbReference type="Gene3D" id="3.30.70.100">
    <property type="match status" value="1"/>
</dbReference>
<evidence type="ECO:0000256" key="4">
    <source>
        <dbReference type="ARBA" id="ARBA00022475"/>
    </source>
</evidence>
<reference evidence="17 18" key="1">
    <citation type="submission" date="2020-08" db="EMBL/GenBank/DDBJ databases">
        <title>Genomic Encyclopedia of Type Strains, Phase IV (KMG-IV): sequencing the most valuable type-strain genomes for metagenomic binning, comparative biology and taxonomic classification.</title>
        <authorList>
            <person name="Goeker M."/>
        </authorList>
    </citation>
    <scope>NUCLEOTIDE SEQUENCE [LARGE SCALE GENOMIC DNA]</scope>
    <source>
        <strain evidence="17 18">DSM 5895</strain>
    </source>
</reference>
<comment type="subcellular location">
    <subcellularLocation>
        <location evidence="1">Cell membrane</location>
        <topology evidence="1">Multi-pass membrane protein</topology>
    </subcellularLocation>
</comment>
<evidence type="ECO:0000256" key="11">
    <source>
        <dbReference type="ARBA" id="ARBA00022967"/>
    </source>
</evidence>
<dbReference type="GO" id="GO:0043682">
    <property type="term" value="F:P-type divalent copper transporter activity"/>
    <property type="evidence" value="ECO:0007669"/>
    <property type="project" value="TreeGrafter"/>
</dbReference>
<gene>
    <name evidence="17" type="ORF">FHS55_003760</name>
</gene>
<dbReference type="CDD" id="cd00371">
    <property type="entry name" value="HMA"/>
    <property type="match status" value="1"/>
</dbReference>
<keyword evidence="13" id="KW-0406">Ion transport</keyword>
<evidence type="ECO:0000313" key="17">
    <source>
        <dbReference type="EMBL" id="MBB3773129.1"/>
    </source>
</evidence>
<dbReference type="GO" id="GO:0005507">
    <property type="term" value="F:copper ion binding"/>
    <property type="evidence" value="ECO:0007669"/>
    <property type="project" value="TreeGrafter"/>
</dbReference>
<dbReference type="InterPro" id="IPR023214">
    <property type="entry name" value="HAD_sf"/>
</dbReference>
<dbReference type="SUPFAM" id="SSF81665">
    <property type="entry name" value="Calcium ATPase, transmembrane domain M"/>
    <property type="match status" value="1"/>
</dbReference>
<dbReference type="SUPFAM" id="SSF56784">
    <property type="entry name" value="HAD-like"/>
    <property type="match status" value="1"/>
</dbReference>
<keyword evidence="7 15" id="KW-0479">Metal-binding</keyword>
<accession>A0A839ZEE9</accession>
<dbReference type="PRINTS" id="PR00119">
    <property type="entry name" value="CATATPASE"/>
</dbReference>
<dbReference type="PROSITE" id="PS00154">
    <property type="entry name" value="ATPASE_E1_E2"/>
    <property type="match status" value="1"/>
</dbReference>
<feature type="transmembrane region" description="Helical" evidence="15">
    <location>
        <begin position="379"/>
        <end position="398"/>
    </location>
</feature>
<keyword evidence="9 15" id="KW-0067">ATP-binding</keyword>
<keyword evidence="3" id="KW-0813">Transport</keyword>
<evidence type="ECO:0000259" key="16">
    <source>
        <dbReference type="PROSITE" id="PS50846"/>
    </source>
</evidence>
<dbReference type="InterPro" id="IPR023299">
    <property type="entry name" value="ATPase_P-typ_cyto_dom_N"/>
</dbReference>
<evidence type="ECO:0000256" key="7">
    <source>
        <dbReference type="ARBA" id="ARBA00022723"/>
    </source>
</evidence>
<comment type="similarity">
    <text evidence="2 15">Belongs to the cation transport ATPase (P-type) (TC 3.A.3) family. Type IB subfamily.</text>
</comment>
<dbReference type="NCBIfam" id="TIGR01512">
    <property type="entry name" value="ATPase-IB2_Cd"/>
    <property type="match status" value="1"/>
</dbReference>
<dbReference type="InterPro" id="IPR036412">
    <property type="entry name" value="HAD-like_sf"/>
</dbReference>
<dbReference type="Pfam" id="PF00702">
    <property type="entry name" value="Hydrolase"/>
    <property type="match status" value="1"/>
</dbReference>
<feature type="transmembrane region" description="Helical" evidence="15">
    <location>
        <begin position="129"/>
        <end position="150"/>
    </location>
</feature>
<dbReference type="SUPFAM" id="SSF81653">
    <property type="entry name" value="Calcium ATPase, transduction domain A"/>
    <property type="match status" value="1"/>
</dbReference>
<feature type="transmembrane region" description="Helical" evidence="15">
    <location>
        <begin position="162"/>
        <end position="183"/>
    </location>
</feature>
<keyword evidence="11" id="KW-1278">Translocase</keyword>
<dbReference type="GO" id="GO:0005886">
    <property type="term" value="C:plasma membrane"/>
    <property type="evidence" value="ECO:0007669"/>
    <property type="project" value="UniProtKB-SubCell"/>
</dbReference>
<dbReference type="InterPro" id="IPR023298">
    <property type="entry name" value="ATPase_P-typ_TM_dom_sf"/>
</dbReference>
<dbReference type="NCBIfam" id="TIGR01511">
    <property type="entry name" value="ATPase-IB1_Cu"/>
    <property type="match status" value="1"/>
</dbReference>
<dbReference type="NCBIfam" id="TIGR01494">
    <property type="entry name" value="ATPase_P-type"/>
    <property type="match status" value="1"/>
</dbReference>
<organism evidence="17 18">
    <name type="scientific">Ancylobacter tetraedralis</name>
    <dbReference type="NCBI Taxonomy" id="217068"/>
    <lineage>
        <taxon>Bacteria</taxon>
        <taxon>Pseudomonadati</taxon>
        <taxon>Pseudomonadota</taxon>
        <taxon>Alphaproteobacteria</taxon>
        <taxon>Hyphomicrobiales</taxon>
        <taxon>Xanthobacteraceae</taxon>
        <taxon>Ancylobacter</taxon>
    </lineage>
</organism>
<dbReference type="InterPro" id="IPR001757">
    <property type="entry name" value="P_typ_ATPase"/>
</dbReference>
<evidence type="ECO:0000256" key="6">
    <source>
        <dbReference type="ARBA" id="ARBA00022692"/>
    </source>
</evidence>
<dbReference type="PANTHER" id="PTHR43520:SF5">
    <property type="entry name" value="CATION-TRANSPORTING P-TYPE ATPASE-RELATED"/>
    <property type="match status" value="1"/>
</dbReference>
<evidence type="ECO:0000256" key="5">
    <source>
        <dbReference type="ARBA" id="ARBA00022553"/>
    </source>
</evidence>
<evidence type="ECO:0000256" key="1">
    <source>
        <dbReference type="ARBA" id="ARBA00004651"/>
    </source>
</evidence>
<dbReference type="GO" id="GO:0016887">
    <property type="term" value="F:ATP hydrolysis activity"/>
    <property type="evidence" value="ECO:0007669"/>
    <property type="project" value="InterPro"/>
</dbReference>
<dbReference type="GO" id="GO:0005524">
    <property type="term" value="F:ATP binding"/>
    <property type="evidence" value="ECO:0007669"/>
    <property type="project" value="UniProtKB-UniRule"/>
</dbReference>
<evidence type="ECO:0000256" key="3">
    <source>
        <dbReference type="ARBA" id="ARBA00022448"/>
    </source>
</evidence>
<keyword evidence="4 15" id="KW-1003">Cell membrane</keyword>
<feature type="transmembrane region" description="Helical" evidence="15">
    <location>
        <begin position="700"/>
        <end position="716"/>
    </location>
</feature>
<feature type="transmembrane region" description="Helical" evidence="15">
    <location>
        <begin position="223"/>
        <end position="241"/>
    </location>
</feature>
<dbReference type="InterPro" id="IPR036163">
    <property type="entry name" value="HMA_dom_sf"/>
</dbReference>
<dbReference type="InterPro" id="IPR006121">
    <property type="entry name" value="HMA_dom"/>
</dbReference>
<evidence type="ECO:0000256" key="13">
    <source>
        <dbReference type="ARBA" id="ARBA00023065"/>
    </source>
</evidence>
<dbReference type="Gene3D" id="2.70.150.10">
    <property type="entry name" value="Calcium-transporting ATPase, cytoplasmic transduction domain A"/>
    <property type="match status" value="1"/>
</dbReference>
<dbReference type="Gene3D" id="3.40.50.1000">
    <property type="entry name" value="HAD superfamily/HAD-like"/>
    <property type="match status" value="1"/>
</dbReference>
<dbReference type="InterPro" id="IPR008250">
    <property type="entry name" value="ATPase_P-typ_transduc_dom_A_sf"/>
</dbReference>
<proteinExistence type="inferred from homology"/>
<dbReference type="InterPro" id="IPR018303">
    <property type="entry name" value="ATPase_P-typ_P_site"/>
</dbReference>
<evidence type="ECO:0000256" key="10">
    <source>
        <dbReference type="ARBA" id="ARBA00022842"/>
    </source>
</evidence>
<sequence>MGAEVLVLPASPRRAPVASAAGGEGAQDYSLFLREDAGGAKEMAFAVEGVDCAACIDEIEDLSEALPGIVRARLNYTTHRLTVGWAAGAEARPGELINALARIGYRAYPFEADRLEEIDNATARHLLRCLAVAGFAAMNIMLLSVSVWSGNVSDITPETRDLFHWLSALIALPAAAYAGQPFFQSAYRAVRARALNMDVPITLGVGLALAVSLYETLHHAEHAYFDSAVMLLFFLLTGRYLDHAMRRRTRTEAGNLAALKALSANRVEPDGTLVTVPAAAIVPGDEVLVRAGERAPVDGLVLAGTAAVDESLITGETLPRRLIAGEAVHAGALVHDGTLRLRTTAVGEDTFLTEIERLLDKASTARGRYVRLADRVARLYAPMVHLTALLSLAGWLIAGASLHQAVLIAVAVLIITCPCALALAVPAVQVVAAGTLMRHGILLNAGDTFERLAEVDTVAFDKTGTLTLPEPAVANAEKVPAALLEIAARLALASTHPLARAVAAARPGLVPVASARETPGAGVEALIDGEVARLGSAAFCGCEDLVAAASPEASLVAVRHGPVRALIELRQVLRPDARAVIDALRAAGRRIVILSGDRAAAVAPVAAALEIEDWWAQARPADKIGVLESLSGQGHRVLMVGDGLNDAPSLASAHVSLSPITAADVTRAHADAVFLGERLAPVRIALDVAANARRLMRENLMIAVVYNLIAVPLAIAGQVTPLVAAVAMSGSSVIVTLNALRARSGGPARAKEAS</sequence>
<dbReference type="PANTHER" id="PTHR43520">
    <property type="entry name" value="ATP7, ISOFORM B"/>
    <property type="match status" value="1"/>
</dbReference>
<evidence type="ECO:0000256" key="14">
    <source>
        <dbReference type="ARBA" id="ARBA00023136"/>
    </source>
</evidence>
<keyword evidence="10" id="KW-0460">Magnesium</keyword>
<evidence type="ECO:0000256" key="8">
    <source>
        <dbReference type="ARBA" id="ARBA00022741"/>
    </source>
</evidence>
<dbReference type="NCBIfam" id="TIGR01525">
    <property type="entry name" value="ATPase-IB_hvy"/>
    <property type="match status" value="1"/>
</dbReference>
<dbReference type="Proteomes" id="UP000533469">
    <property type="component" value="Unassembled WGS sequence"/>
</dbReference>
<dbReference type="EMBL" id="JACICD010000008">
    <property type="protein sequence ID" value="MBB3773129.1"/>
    <property type="molecule type" value="Genomic_DNA"/>
</dbReference>
<keyword evidence="6 15" id="KW-0812">Transmembrane</keyword>
<dbReference type="InterPro" id="IPR027256">
    <property type="entry name" value="P-typ_ATPase_IB"/>
</dbReference>
<keyword evidence="12 15" id="KW-1133">Transmembrane helix</keyword>
<evidence type="ECO:0000256" key="12">
    <source>
        <dbReference type="ARBA" id="ARBA00022989"/>
    </source>
</evidence>
<dbReference type="PROSITE" id="PS50846">
    <property type="entry name" value="HMA_2"/>
    <property type="match status" value="1"/>
</dbReference>
<feature type="domain" description="HMA" evidence="16">
    <location>
        <begin position="41"/>
        <end position="108"/>
    </location>
</feature>
<keyword evidence="18" id="KW-1185">Reference proteome</keyword>
<name>A0A839ZEE9_9HYPH</name>
<dbReference type="AlphaFoldDB" id="A0A839ZEE9"/>
<evidence type="ECO:0000256" key="9">
    <source>
        <dbReference type="ARBA" id="ARBA00022840"/>
    </source>
</evidence>
<dbReference type="RefSeq" id="WP_183191284.1">
    <property type="nucleotide sequence ID" value="NZ_JACICD010000008.1"/>
</dbReference>
<dbReference type="Pfam" id="PF00403">
    <property type="entry name" value="HMA"/>
    <property type="match status" value="1"/>
</dbReference>
<keyword evidence="5" id="KW-0597">Phosphoprotein</keyword>
<dbReference type="GO" id="GO:0055070">
    <property type="term" value="P:copper ion homeostasis"/>
    <property type="evidence" value="ECO:0007669"/>
    <property type="project" value="TreeGrafter"/>
</dbReference>
<evidence type="ECO:0000256" key="2">
    <source>
        <dbReference type="ARBA" id="ARBA00006024"/>
    </source>
</evidence>
<dbReference type="Gene3D" id="3.40.1110.10">
    <property type="entry name" value="Calcium-transporting ATPase, cytoplasmic domain N"/>
    <property type="match status" value="1"/>
</dbReference>
<evidence type="ECO:0000256" key="15">
    <source>
        <dbReference type="RuleBase" id="RU362081"/>
    </source>
</evidence>
<protein>
    <submittedName>
        <fullName evidence="17">Cu2+-exporting ATPase</fullName>
    </submittedName>
</protein>
<keyword evidence="8 15" id="KW-0547">Nucleotide-binding</keyword>
<feature type="transmembrane region" description="Helical" evidence="15">
    <location>
        <begin position="195"/>
        <end position="217"/>
    </location>
</feature>